<reference evidence="1" key="1">
    <citation type="submission" date="2023-04" db="EMBL/GenBank/DDBJ databases">
        <title>A chromosome-level genome assembly of the parasitoid wasp Eretmocerus hayati.</title>
        <authorList>
            <person name="Zhong Y."/>
            <person name="Liu S."/>
            <person name="Liu Y."/>
        </authorList>
    </citation>
    <scope>NUCLEOTIDE SEQUENCE</scope>
    <source>
        <strain evidence="1">ZJU_SS_LIU_2023</strain>
    </source>
</reference>
<evidence type="ECO:0000313" key="2">
    <source>
        <dbReference type="Proteomes" id="UP001239111"/>
    </source>
</evidence>
<gene>
    <name evidence="1" type="ORF">QAD02_000658</name>
</gene>
<sequence length="173" mass="19781">MSAGVLSSYVHTYYKNIFRLFGFDNHFSLQGLTVECLEEFTVFVRSPLYAKMIPPGADKSDFYGLYGKTPHLFKFNGGDRNTFRYMLEIVGKRRSGELASCHSCSTDSSQGTHPLADESDNIQRVMDDLREDLPQSTISLLELMVITHKKLRNRKPTGNRYDHSLKMFLHSSD</sequence>
<accession>A0ACC2NDV3</accession>
<evidence type="ECO:0000313" key="1">
    <source>
        <dbReference type="EMBL" id="KAJ8669399.1"/>
    </source>
</evidence>
<dbReference type="EMBL" id="CM056743">
    <property type="protein sequence ID" value="KAJ8669399.1"/>
    <property type="molecule type" value="Genomic_DNA"/>
</dbReference>
<dbReference type="Proteomes" id="UP001239111">
    <property type="component" value="Chromosome 3"/>
</dbReference>
<protein>
    <submittedName>
        <fullName evidence="1">Uncharacterized protein</fullName>
    </submittedName>
</protein>
<keyword evidence="2" id="KW-1185">Reference proteome</keyword>
<organism evidence="1 2">
    <name type="scientific">Eretmocerus hayati</name>
    <dbReference type="NCBI Taxonomy" id="131215"/>
    <lineage>
        <taxon>Eukaryota</taxon>
        <taxon>Metazoa</taxon>
        <taxon>Ecdysozoa</taxon>
        <taxon>Arthropoda</taxon>
        <taxon>Hexapoda</taxon>
        <taxon>Insecta</taxon>
        <taxon>Pterygota</taxon>
        <taxon>Neoptera</taxon>
        <taxon>Endopterygota</taxon>
        <taxon>Hymenoptera</taxon>
        <taxon>Apocrita</taxon>
        <taxon>Proctotrupomorpha</taxon>
        <taxon>Chalcidoidea</taxon>
        <taxon>Aphelinidae</taxon>
        <taxon>Aphelininae</taxon>
        <taxon>Eretmocerus</taxon>
    </lineage>
</organism>
<proteinExistence type="predicted"/>
<name>A0ACC2NDV3_9HYME</name>
<comment type="caution">
    <text evidence="1">The sequence shown here is derived from an EMBL/GenBank/DDBJ whole genome shotgun (WGS) entry which is preliminary data.</text>
</comment>